<protein>
    <recommendedName>
        <fullName evidence="4">SOUL heme-binding protein</fullName>
    </recommendedName>
</protein>
<comment type="caution">
    <text evidence="2">The sequence shown here is derived from an EMBL/GenBank/DDBJ whole genome shotgun (WGS) entry which is preliminary data.</text>
</comment>
<dbReference type="Pfam" id="PF04832">
    <property type="entry name" value="SOUL"/>
    <property type="match status" value="2"/>
</dbReference>
<evidence type="ECO:0000256" key="1">
    <source>
        <dbReference type="ARBA" id="ARBA00009817"/>
    </source>
</evidence>
<evidence type="ECO:0008006" key="4">
    <source>
        <dbReference type="Google" id="ProtNLM"/>
    </source>
</evidence>
<reference evidence="2" key="1">
    <citation type="submission" date="2020-10" db="EMBL/GenBank/DDBJ databases">
        <title>Unveiling of a novel bifunctional photoreceptor, Dualchrome1, isolated from a cosmopolitan green alga.</title>
        <authorList>
            <person name="Suzuki S."/>
            <person name="Kawachi M."/>
        </authorList>
    </citation>
    <scope>NUCLEOTIDE SEQUENCE</scope>
    <source>
        <strain evidence="2">NIES 2893</strain>
    </source>
</reference>
<sequence>MGVFLGKPVMIETPLVTATKVCKDYEMRTYAPALAATTVCSGDMMQGSEGFRQLARYIGAFGTPANRKEAAQTTEGEKIAMTAPVVTAQQGGGGAEKIAMTAPVTTSQEGLSYKMAFILPSKYKSIEELPKPTDERVSLERLPSRVLAVRRFGGYARKDDVAKQTKILLDALARDDVTVCDGGQVELARYNDPFTPWFLRTNEVWTQVQNQQEDDDTVH</sequence>
<name>A0A830HNY2_9CHLO</name>
<dbReference type="OrthoDB" id="6424451at2759"/>
<dbReference type="EMBL" id="BNJQ01000021">
    <property type="protein sequence ID" value="GHP08638.1"/>
    <property type="molecule type" value="Genomic_DNA"/>
</dbReference>
<dbReference type="PANTHER" id="PTHR11220:SF58">
    <property type="entry name" value="SOUL HEME-BINDING FAMILY PROTEIN"/>
    <property type="match status" value="1"/>
</dbReference>
<dbReference type="AlphaFoldDB" id="A0A830HNY2"/>
<accession>A0A830HNY2</accession>
<organism evidence="2 3">
    <name type="scientific">Pycnococcus provasolii</name>
    <dbReference type="NCBI Taxonomy" id="41880"/>
    <lineage>
        <taxon>Eukaryota</taxon>
        <taxon>Viridiplantae</taxon>
        <taxon>Chlorophyta</taxon>
        <taxon>Pseudoscourfieldiophyceae</taxon>
        <taxon>Pseudoscourfieldiales</taxon>
        <taxon>Pycnococcaceae</taxon>
        <taxon>Pycnococcus</taxon>
    </lineage>
</organism>
<dbReference type="Proteomes" id="UP000660262">
    <property type="component" value="Unassembled WGS sequence"/>
</dbReference>
<evidence type="ECO:0000313" key="2">
    <source>
        <dbReference type="EMBL" id="GHP08638.1"/>
    </source>
</evidence>
<keyword evidence="3" id="KW-1185">Reference proteome</keyword>
<proteinExistence type="inferred from homology"/>
<evidence type="ECO:0000313" key="3">
    <source>
        <dbReference type="Proteomes" id="UP000660262"/>
    </source>
</evidence>
<comment type="similarity">
    <text evidence="1">Belongs to the HEBP family.</text>
</comment>
<dbReference type="InterPro" id="IPR011256">
    <property type="entry name" value="Reg_factor_effector_dom_sf"/>
</dbReference>
<gene>
    <name evidence="2" type="ORF">PPROV_000737500</name>
</gene>
<dbReference type="PANTHER" id="PTHR11220">
    <property type="entry name" value="HEME-BINDING PROTEIN-RELATED"/>
    <property type="match status" value="1"/>
</dbReference>
<dbReference type="Gene3D" id="3.20.80.10">
    <property type="entry name" value="Regulatory factor, effector binding domain"/>
    <property type="match status" value="1"/>
</dbReference>
<dbReference type="SUPFAM" id="SSF55136">
    <property type="entry name" value="Probable bacterial effector-binding domain"/>
    <property type="match status" value="1"/>
</dbReference>
<dbReference type="InterPro" id="IPR006917">
    <property type="entry name" value="SOUL_heme-bd"/>
</dbReference>